<dbReference type="Proteomes" id="UP000828941">
    <property type="component" value="Chromosome 9"/>
</dbReference>
<evidence type="ECO:0000313" key="2">
    <source>
        <dbReference type="Proteomes" id="UP000828941"/>
    </source>
</evidence>
<evidence type="ECO:0000313" key="1">
    <source>
        <dbReference type="EMBL" id="KAI4323179.1"/>
    </source>
</evidence>
<reference evidence="1 2" key="1">
    <citation type="journal article" date="2022" name="DNA Res.">
        <title>Chromosomal-level genome assembly of the orchid tree Bauhinia variegata (Leguminosae; Cercidoideae) supports the allotetraploid origin hypothesis of Bauhinia.</title>
        <authorList>
            <person name="Zhong Y."/>
            <person name="Chen Y."/>
            <person name="Zheng D."/>
            <person name="Pang J."/>
            <person name="Liu Y."/>
            <person name="Luo S."/>
            <person name="Meng S."/>
            <person name="Qian L."/>
            <person name="Wei D."/>
            <person name="Dai S."/>
            <person name="Zhou R."/>
        </authorList>
    </citation>
    <scope>NUCLEOTIDE SEQUENCE [LARGE SCALE GENOMIC DNA]</scope>
    <source>
        <strain evidence="1">BV-YZ2020</strain>
    </source>
</reference>
<dbReference type="EMBL" id="CM039434">
    <property type="protein sequence ID" value="KAI4323179.1"/>
    <property type="molecule type" value="Genomic_DNA"/>
</dbReference>
<keyword evidence="2" id="KW-1185">Reference proteome</keyword>
<sequence>MTWLDFSRTVSQKETMGGLVLISAPFMKSSCKSFKQISKCSSPAADMTYSPVSFIAQTTIGSDFAKPLRPSTSLERSDATLGSTATLTTGGTENFIALIVCASTSFSFVKVAFLVMH</sequence>
<gene>
    <name evidence="1" type="ORF">L6164_022806</name>
</gene>
<protein>
    <submittedName>
        <fullName evidence="1">Uncharacterized protein</fullName>
    </submittedName>
</protein>
<comment type="caution">
    <text evidence="1">The sequence shown here is derived from an EMBL/GenBank/DDBJ whole genome shotgun (WGS) entry which is preliminary data.</text>
</comment>
<name>A0ACB9MI74_BAUVA</name>
<accession>A0ACB9MI74</accession>
<proteinExistence type="predicted"/>
<organism evidence="1 2">
    <name type="scientific">Bauhinia variegata</name>
    <name type="common">Purple orchid tree</name>
    <name type="synonym">Phanera variegata</name>
    <dbReference type="NCBI Taxonomy" id="167791"/>
    <lineage>
        <taxon>Eukaryota</taxon>
        <taxon>Viridiplantae</taxon>
        <taxon>Streptophyta</taxon>
        <taxon>Embryophyta</taxon>
        <taxon>Tracheophyta</taxon>
        <taxon>Spermatophyta</taxon>
        <taxon>Magnoliopsida</taxon>
        <taxon>eudicotyledons</taxon>
        <taxon>Gunneridae</taxon>
        <taxon>Pentapetalae</taxon>
        <taxon>rosids</taxon>
        <taxon>fabids</taxon>
        <taxon>Fabales</taxon>
        <taxon>Fabaceae</taxon>
        <taxon>Cercidoideae</taxon>
        <taxon>Cercideae</taxon>
        <taxon>Bauhiniinae</taxon>
        <taxon>Bauhinia</taxon>
    </lineage>
</organism>